<evidence type="ECO:0000313" key="2">
    <source>
        <dbReference type="EMBL" id="KAJ4138561.1"/>
    </source>
</evidence>
<dbReference type="InterPro" id="IPR001202">
    <property type="entry name" value="WW_dom"/>
</dbReference>
<dbReference type="InterPro" id="IPR052895">
    <property type="entry name" value="HetReg/Transcr_Mod"/>
</dbReference>
<comment type="caution">
    <text evidence="2">The sequence shown here is derived from an EMBL/GenBank/DDBJ whole genome shotgun (WGS) entry which is preliminary data.</text>
</comment>
<dbReference type="CDD" id="cd00201">
    <property type="entry name" value="WW"/>
    <property type="match status" value="1"/>
</dbReference>
<protein>
    <recommendedName>
        <fullName evidence="1">WW domain-containing protein</fullName>
    </recommendedName>
</protein>
<dbReference type="Pfam" id="PF06985">
    <property type="entry name" value="HET"/>
    <property type="match status" value="1"/>
</dbReference>
<dbReference type="InterPro" id="IPR010730">
    <property type="entry name" value="HET"/>
</dbReference>
<sequence>MSTFQYQRLDEAADEIRVVTIWPGGFDDPIKIDISHHSLVPPPVDNNSPLLSVEELKKTIAEESPWDAFTTLEGRTIFVNSDTDETSWTHPDPLVDRSLYIPEAGLKEDAAQPVYEALSYTWGLEIATSPLSVEAIGDGTEPSHRGSLCIGKNLDEALRHLRYPHSSRTMWIDALSIDQSDIEERNHEVKRMGDIFRLATRVVAWMGPAFKGSTLALATLKDIAQNIVWKSNRACKARPGCPDPSWHKCDVPPQFNTLTGAAMILISKHDDGTRGRLQRHLWEMARICFYAKGTKLDDLLWKYHDLACQLPHDRIYGLMNLAPPGWTSRIEPDYSKSVLEVYREAFLEYSRFYGRLDLLLRTGVNGVGTVSCDKNWPSWVPDWTARALDTIPPGNGFSAASFSPSHSALHGPNELEVAGIRLDTITYVYRLDIKSFQDLADYFNDLGLERIIEKRYRTGESFLDAHLHVITHSRFKERVPHVGRPEMEHVRQHIIDLAQGRESVYDMTQYESNMMVGLEDSYCFLTNDGYLGHCRTRGTVEKVRILSYGYGPYDGPGERQFDVFDCTSDLRHGLIYHRKNTPLRPLIFVAHCVGGLVLKEVVNYCYYSRPTSHDAAIYSVLKGIIFIGTPHKAEWKPVMNTRIARLNAGSTDIVVADASLDLYTDAKQDHPTSTHIESVGDISENDHPSKVEAVSFLTYRPELATTKSSVPELLATIDTIDEYEAIPIIADHIQMIKLSPSDEGTKQIAETLDKWTSQISN</sequence>
<feature type="domain" description="WW" evidence="1">
    <location>
        <begin position="60"/>
        <end position="93"/>
    </location>
</feature>
<dbReference type="EMBL" id="JAOQBH010000003">
    <property type="protein sequence ID" value="KAJ4138561.1"/>
    <property type="molecule type" value="Genomic_DNA"/>
</dbReference>
<evidence type="ECO:0000259" key="1">
    <source>
        <dbReference type="PROSITE" id="PS50020"/>
    </source>
</evidence>
<dbReference type="PANTHER" id="PTHR24148:SF73">
    <property type="entry name" value="HET DOMAIN PROTEIN (AFU_ORTHOLOGUE AFUA_8G01020)"/>
    <property type="match status" value="1"/>
</dbReference>
<dbReference type="InterPro" id="IPR029058">
    <property type="entry name" value="AB_hydrolase_fold"/>
</dbReference>
<organism evidence="2 3">
    <name type="scientific">Fusarium equiseti</name>
    <name type="common">Fusarium scirpi</name>
    <dbReference type="NCBI Taxonomy" id="61235"/>
    <lineage>
        <taxon>Eukaryota</taxon>
        <taxon>Fungi</taxon>
        <taxon>Dikarya</taxon>
        <taxon>Ascomycota</taxon>
        <taxon>Pezizomycotina</taxon>
        <taxon>Sordariomycetes</taxon>
        <taxon>Hypocreomycetidae</taxon>
        <taxon>Hypocreales</taxon>
        <taxon>Nectriaceae</taxon>
        <taxon>Fusarium</taxon>
        <taxon>Fusarium incarnatum-equiseti species complex</taxon>
    </lineage>
</organism>
<dbReference type="Proteomes" id="UP001152024">
    <property type="component" value="Unassembled WGS sequence"/>
</dbReference>
<dbReference type="PROSITE" id="PS50020">
    <property type="entry name" value="WW_DOMAIN_2"/>
    <property type="match status" value="1"/>
</dbReference>
<reference evidence="2" key="1">
    <citation type="submission" date="2022-09" db="EMBL/GenBank/DDBJ databases">
        <title>Fusarium specimens isolated from Avocado Roots.</title>
        <authorList>
            <person name="Stajich J."/>
            <person name="Roper C."/>
            <person name="Heimlech-Rivalta G."/>
        </authorList>
    </citation>
    <scope>NUCLEOTIDE SEQUENCE</scope>
    <source>
        <strain evidence="2">CF00095</strain>
    </source>
</reference>
<dbReference type="PANTHER" id="PTHR24148">
    <property type="entry name" value="ANKYRIN REPEAT DOMAIN-CONTAINING PROTEIN 39 HOMOLOG-RELATED"/>
    <property type="match status" value="1"/>
</dbReference>
<name>A0ABQ8RN98_FUSEQ</name>
<dbReference type="Gene3D" id="2.20.70.10">
    <property type="match status" value="1"/>
</dbReference>
<evidence type="ECO:0000313" key="3">
    <source>
        <dbReference type="Proteomes" id="UP001152024"/>
    </source>
</evidence>
<gene>
    <name evidence="2" type="ORF">NW768_002404</name>
</gene>
<keyword evidence="3" id="KW-1185">Reference proteome</keyword>
<proteinExistence type="predicted"/>
<accession>A0ABQ8RN98</accession>
<dbReference type="SUPFAM" id="SSF53474">
    <property type="entry name" value="alpha/beta-Hydrolases"/>
    <property type="match status" value="1"/>
</dbReference>